<keyword evidence="3" id="KW-1185">Reference proteome</keyword>
<comment type="caution">
    <text evidence="2">The sequence shown here is derived from an EMBL/GenBank/DDBJ whole genome shotgun (WGS) entry which is preliminary data.</text>
</comment>
<organism evidence="2 3">
    <name type="scientific">Brassica napus</name>
    <name type="common">Rape</name>
    <dbReference type="NCBI Taxonomy" id="3708"/>
    <lineage>
        <taxon>Eukaryota</taxon>
        <taxon>Viridiplantae</taxon>
        <taxon>Streptophyta</taxon>
        <taxon>Embryophyta</taxon>
        <taxon>Tracheophyta</taxon>
        <taxon>Spermatophyta</taxon>
        <taxon>Magnoliopsida</taxon>
        <taxon>eudicotyledons</taxon>
        <taxon>Gunneridae</taxon>
        <taxon>Pentapetalae</taxon>
        <taxon>rosids</taxon>
        <taxon>malvids</taxon>
        <taxon>Brassicales</taxon>
        <taxon>Brassicaceae</taxon>
        <taxon>Brassiceae</taxon>
        <taxon>Brassica</taxon>
    </lineage>
</organism>
<protein>
    <submittedName>
        <fullName evidence="2">Uncharacterized protein</fullName>
    </submittedName>
</protein>
<accession>A0ABQ8E453</accession>
<reference evidence="2 3" key="1">
    <citation type="submission" date="2021-05" db="EMBL/GenBank/DDBJ databases">
        <title>Genome Assembly of Synthetic Allotetraploid Brassica napus Reveals Homoeologous Exchanges between Subgenomes.</title>
        <authorList>
            <person name="Davis J.T."/>
        </authorList>
    </citation>
    <scope>NUCLEOTIDE SEQUENCE [LARGE SCALE GENOMIC DNA]</scope>
    <source>
        <strain evidence="3">cv. Da-Ae</strain>
        <tissue evidence="2">Seedling</tissue>
    </source>
</reference>
<proteinExistence type="predicted"/>
<gene>
    <name evidence="2" type="ORF">HID58_013501</name>
</gene>
<evidence type="ECO:0000313" key="3">
    <source>
        <dbReference type="Proteomes" id="UP000824890"/>
    </source>
</evidence>
<name>A0ABQ8E453_BRANA</name>
<dbReference type="Proteomes" id="UP000824890">
    <property type="component" value="Unassembled WGS sequence"/>
</dbReference>
<feature type="compositionally biased region" description="Basic and acidic residues" evidence="1">
    <location>
        <begin position="281"/>
        <end position="297"/>
    </location>
</feature>
<evidence type="ECO:0000256" key="1">
    <source>
        <dbReference type="SAM" id="MobiDB-lite"/>
    </source>
</evidence>
<sequence length="297" mass="32694">NRKALHQLSDVVGQGSDLNNDDVAAMFRSLLNSDDKTQSVMVVITVNTNIFGDNLYLISILAIKFYFDTDLPAIKEFTTRLQLILSSWEVLQEKFSSVLILWKRSKKNEHVSIQDLHPFIFISNEQTQANFICKLGLSRSSTKLAGRSSHGPDAAVSRTNLALLSVTTKMFLPMIPGATFVVFDGEMTKLTKQHGTALALEEINGGGGGNYQDVLKSLLARSTFFRAVDNSFLDPHSESCFINQTPVIEVEGRQPTTSVSNTVAAAKIEIGGDESSPPGFEGKEKSCKRPEDDQYLI</sequence>
<dbReference type="EMBL" id="JAGKQM010000003">
    <property type="protein sequence ID" value="KAH0936384.1"/>
    <property type="molecule type" value="Genomic_DNA"/>
</dbReference>
<evidence type="ECO:0000313" key="2">
    <source>
        <dbReference type="EMBL" id="KAH0936384.1"/>
    </source>
</evidence>
<feature type="non-terminal residue" evidence="2">
    <location>
        <position position="1"/>
    </location>
</feature>
<feature type="region of interest" description="Disordered" evidence="1">
    <location>
        <begin position="268"/>
        <end position="297"/>
    </location>
</feature>